<gene>
    <name evidence="1" type="ORF">DPMN_085263</name>
</gene>
<reference evidence="1" key="1">
    <citation type="journal article" date="2019" name="bioRxiv">
        <title>The Genome of the Zebra Mussel, Dreissena polymorpha: A Resource for Invasive Species Research.</title>
        <authorList>
            <person name="McCartney M.A."/>
            <person name="Auch B."/>
            <person name="Kono T."/>
            <person name="Mallez S."/>
            <person name="Zhang Y."/>
            <person name="Obille A."/>
            <person name="Becker A."/>
            <person name="Abrahante J.E."/>
            <person name="Garbe J."/>
            <person name="Badalamenti J.P."/>
            <person name="Herman A."/>
            <person name="Mangelson H."/>
            <person name="Liachko I."/>
            <person name="Sullivan S."/>
            <person name="Sone E.D."/>
            <person name="Koren S."/>
            <person name="Silverstein K.A.T."/>
            <person name="Beckman K.B."/>
            <person name="Gohl D.M."/>
        </authorList>
    </citation>
    <scope>NUCLEOTIDE SEQUENCE</scope>
    <source>
        <strain evidence="1">Duluth1</strain>
        <tissue evidence="1">Whole animal</tissue>
    </source>
</reference>
<reference evidence="1" key="2">
    <citation type="submission" date="2020-11" db="EMBL/GenBank/DDBJ databases">
        <authorList>
            <person name="McCartney M.A."/>
            <person name="Auch B."/>
            <person name="Kono T."/>
            <person name="Mallez S."/>
            <person name="Becker A."/>
            <person name="Gohl D.M."/>
            <person name="Silverstein K.A.T."/>
            <person name="Koren S."/>
            <person name="Bechman K.B."/>
            <person name="Herman A."/>
            <person name="Abrahante J.E."/>
            <person name="Garbe J."/>
        </authorList>
    </citation>
    <scope>NUCLEOTIDE SEQUENCE</scope>
    <source>
        <strain evidence="1">Duluth1</strain>
        <tissue evidence="1">Whole animal</tissue>
    </source>
</reference>
<dbReference type="SUPFAM" id="SSF56968">
    <property type="entry name" value="Lipovitellin-phosvitin complex, beta-sheet shell regions"/>
    <property type="match status" value="1"/>
</dbReference>
<dbReference type="GO" id="GO:0005319">
    <property type="term" value="F:lipid transporter activity"/>
    <property type="evidence" value="ECO:0007669"/>
    <property type="project" value="InterPro"/>
</dbReference>
<proteinExistence type="predicted"/>
<sequence length="86" mass="9665">MYSISGPIQEIVISDKCAAQCTVSNKFNCKPETTYEFTYETDVRTAIQGASEDHAGVHMVSRVYLDFVSKCEMVMRVSALTLCRMK</sequence>
<dbReference type="EMBL" id="JAIWYP010000016">
    <property type="protein sequence ID" value="KAH3697753.1"/>
    <property type="molecule type" value="Genomic_DNA"/>
</dbReference>
<dbReference type="InterPro" id="IPR015816">
    <property type="entry name" value="Vitellinogen_b-sht_N"/>
</dbReference>
<name>A0A9D3YC29_DREPO</name>
<evidence type="ECO:0000313" key="2">
    <source>
        <dbReference type="Proteomes" id="UP000828390"/>
    </source>
</evidence>
<protein>
    <submittedName>
        <fullName evidence="1">Uncharacterized protein</fullName>
    </submittedName>
</protein>
<organism evidence="1 2">
    <name type="scientific">Dreissena polymorpha</name>
    <name type="common">Zebra mussel</name>
    <name type="synonym">Mytilus polymorpha</name>
    <dbReference type="NCBI Taxonomy" id="45954"/>
    <lineage>
        <taxon>Eukaryota</taxon>
        <taxon>Metazoa</taxon>
        <taxon>Spiralia</taxon>
        <taxon>Lophotrochozoa</taxon>
        <taxon>Mollusca</taxon>
        <taxon>Bivalvia</taxon>
        <taxon>Autobranchia</taxon>
        <taxon>Heteroconchia</taxon>
        <taxon>Euheterodonta</taxon>
        <taxon>Imparidentia</taxon>
        <taxon>Neoheterodontei</taxon>
        <taxon>Myida</taxon>
        <taxon>Dreissenoidea</taxon>
        <taxon>Dreissenidae</taxon>
        <taxon>Dreissena</taxon>
    </lineage>
</organism>
<dbReference type="Proteomes" id="UP000828390">
    <property type="component" value="Unassembled WGS sequence"/>
</dbReference>
<dbReference type="InterPro" id="IPR015819">
    <property type="entry name" value="Lipid_transp_b-sht_shell"/>
</dbReference>
<dbReference type="Gene3D" id="2.30.230.10">
    <property type="entry name" value="Lipovitellin, beta-sheet shell regions, chain A"/>
    <property type="match status" value="1"/>
</dbReference>
<evidence type="ECO:0000313" key="1">
    <source>
        <dbReference type="EMBL" id="KAH3697753.1"/>
    </source>
</evidence>
<accession>A0A9D3YC29</accession>
<comment type="caution">
    <text evidence="1">The sequence shown here is derived from an EMBL/GenBank/DDBJ whole genome shotgun (WGS) entry which is preliminary data.</text>
</comment>
<dbReference type="AlphaFoldDB" id="A0A9D3YC29"/>
<keyword evidence="2" id="KW-1185">Reference proteome</keyword>